<keyword evidence="1" id="KW-0472">Membrane</keyword>
<comment type="caution">
    <text evidence="2">The sequence shown here is derived from an EMBL/GenBank/DDBJ whole genome shotgun (WGS) entry which is preliminary data.</text>
</comment>
<evidence type="ECO:0000313" key="2">
    <source>
        <dbReference type="EMBL" id="KAK4208482.1"/>
    </source>
</evidence>
<keyword evidence="1" id="KW-1133">Transmembrane helix</keyword>
<feature type="transmembrane region" description="Helical" evidence="1">
    <location>
        <begin position="212"/>
        <end position="235"/>
    </location>
</feature>
<proteinExistence type="predicted"/>
<reference evidence="2" key="2">
    <citation type="submission" date="2023-05" db="EMBL/GenBank/DDBJ databases">
        <authorList>
            <consortium name="Lawrence Berkeley National Laboratory"/>
            <person name="Steindorff A."/>
            <person name="Hensen N."/>
            <person name="Bonometti L."/>
            <person name="Westerberg I."/>
            <person name="Brannstrom I.O."/>
            <person name="Guillou S."/>
            <person name="Cros-Aarteil S."/>
            <person name="Calhoun S."/>
            <person name="Haridas S."/>
            <person name="Kuo A."/>
            <person name="Mondo S."/>
            <person name="Pangilinan J."/>
            <person name="Riley R."/>
            <person name="Labutti K."/>
            <person name="Andreopoulos B."/>
            <person name="Lipzen A."/>
            <person name="Chen C."/>
            <person name="Yanf M."/>
            <person name="Daum C."/>
            <person name="Ng V."/>
            <person name="Clum A."/>
            <person name="Ohm R."/>
            <person name="Martin F."/>
            <person name="Silar P."/>
            <person name="Natvig D."/>
            <person name="Lalanne C."/>
            <person name="Gautier V."/>
            <person name="Ament-Velasquez S.L."/>
            <person name="Kruys A."/>
            <person name="Hutchinson M.I."/>
            <person name="Powell A.J."/>
            <person name="Barry K."/>
            <person name="Miller A.N."/>
            <person name="Grigoriev I.V."/>
            <person name="Debuchy R."/>
            <person name="Gladieux P."/>
            <person name="Thoren M.H."/>
            <person name="Johannesson H."/>
        </authorList>
    </citation>
    <scope>NUCLEOTIDE SEQUENCE</scope>
    <source>
        <strain evidence="2">PSN293</strain>
    </source>
</reference>
<dbReference type="AlphaFoldDB" id="A0AAN6Y360"/>
<evidence type="ECO:0000313" key="3">
    <source>
        <dbReference type="Proteomes" id="UP001301769"/>
    </source>
</evidence>
<name>A0AAN6Y360_9PEZI</name>
<keyword evidence="3" id="KW-1185">Reference proteome</keyword>
<dbReference type="Proteomes" id="UP001301769">
    <property type="component" value="Unassembled WGS sequence"/>
</dbReference>
<reference evidence="2" key="1">
    <citation type="journal article" date="2023" name="Mol. Phylogenet. Evol.">
        <title>Genome-scale phylogeny and comparative genomics of the fungal order Sordariales.</title>
        <authorList>
            <person name="Hensen N."/>
            <person name="Bonometti L."/>
            <person name="Westerberg I."/>
            <person name="Brannstrom I.O."/>
            <person name="Guillou S."/>
            <person name="Cros-Aarteil S."/>
            <person name="Calhoun S."/>
            <person name="Haridas S."/>
            <person name="Kuo A."/>
            <person name="Mondo S."/>
            <person name="Pangilinan J."/>
            <person name="Riley R."/>
            <person name="LaButti K."/>
            <person name="Andreopoulos B."/>
            <person name="Lipzen A."/>
            <person name="Chen C."/>
            <person name="Yan M."/>
            <person name="Daum C."/>
            <person name="Ng V."/>
            <person name="Clum A."/>
            <person name="Steindorff A."/>
            <person name="Ohm R.A."/>
            <person name="Martin F."/>
            <person name="Silar P."/>
            <person name="Natvig D.O."/>
            <person name="Lalanne C."/>
            <person name="Gautier V."/>
            <person name="Ament-Velasquez S.L."/>
            <person name="Kruys A."/>
            <person name="Hutchinson M.I."/>
            <person name="Powell A.J."/>
            <person name="Barry K."/>
            <person name="Miller A.N."/>
            <person name="Grigoriev I.V."/>
            <person name="Debuchy R."/>
            <person name="Gladieux P."/>
            <person name="Hiltunen Thoren M."/>
            <person name="Johannesson H."/>
        </authorList>
    </citation>
    <scope>NUCLEOTIDE SEQUENCE</scope>
    <source>
        <strain evidence="2">PSN293</strain>
    </source>
</reference>
<accession>A0AAN6Y360</accession>
<protein>
    <submittedName>
        <fullName evidence="2">Uncharacterized protein</fullName>
    </submittedName>
</protein>
<keyword evidence="1" id="KW-0812">Transmembrane</keyword>
<organism evidence="2 3">
    <name type="scientific">Rhypophila decipiens</name>
    <dbReference type="NCBI Taxonomy" id="261697"/>
    <lineage>
        <taxon>Eukaryota</taxon>
        <taxon>Fungi</taxon>
        <taxon>Dikarya</taxon>
        <taxon>Ascomycota</taxon>
        <taxon>Pezizomycotina</taxon>
        <taxon>Sordariomycetes</taxon>
        <taxon>Sordariomycetidae</taxon>
        <taxon>Sordariales</taxon>
        <taxon>Naviculisporaceae</taxon>
        <taxon>Rhypophila</taxon>
    </lineage>
</organism>
<gene>
    <name evidence="2" type="ORF">QBC37DRAFT_296570</name>
</gene>
<evidence type="ECO:0000256" key="1">
    <source>
        <dbReference type="SAM" id="Phobius"/>
    </source>
</evidence>
<feature type="transmembrane region" description="Helical" evidence="1">
    <location>
        <begin position="274"/>
        <end position="295"/>
    </location>
</feature>
<feature type="non-terminal residue" evidence="2">
    <location>
        <position position="1"/>
    </location>
</feature>
<sequence length="309" mass="35294">NVAVSSTHFVQARFTTAVFYGCDDDQMDRVFELLTRSPDVMGHRLLSIGIFAELLSDHLEKRVLDVKEASTGITLKFGGWWGPHGRRPDNVKKYNQWQLNEDTFQLRADDTAIQEDVNAAKTHITRILDVISESEEAEQRPISASNTSGNLSSFAYQSNCAGTERFKRRLRQLCVQYERMAGICQAQLDQMTFMRDFYMANYTAREVKAGKALAFAAMIYLPRTSVVTIMAMPIFDWKARWLDFYLHFSPQSSEDSPSANVSNPDSTTVLSGYFWIYLAVSIFVTILTVGSWMLYSFDEQVRWPVTMKD</sequence>
<dbReference type="EMBL" id="MU858241">
    <property type="protein sequence ID" value="KAK4208482.1"/>
    <property type="molecule type" value="Genomic_DNA"/>
</dbReference>